<dbReference type="GO" id="GO:0005739">
    <property type="term" value="C:mitochondrion"/>
    <property type="evidence" value="ECO:0007669"/>
    <property type="project" value="TreeGrafter"/>
</dbReference>
<organism evidence="1">
    <name type="scientific">Trypanosoma vivax (strain Y486)</name>
    <dbReference type="NCBI Taxonomy" id="1055687"/>
    <lineage>
        <taxon>Eukaryota</taxon>
        <taxon>Discoba</taxon>
        <taxon>Euglenozoa</taxon>
        <taxon>Kinetoplastea</taxon>
        <taxon>Metakinetoplastina</taxon>
        <taxon>Trypanosomatida</taxon>
        <taxon>Trypanosomatidae</taxon>
        <taxon>Trypanosoma</taxon>
        <taxon>Duttonella</taxon>
    </lineage>
</organism>
<proteinExistence type="predicted"/>
<dbReference type="InterPro" id="IPR038781">
    <property type="entry name" value="C365.16-ike"/>
</dbReference>
<protein>
    <submittedName>
        <fullName evidence="1">Uncharacterized protein</fullName>
    </submittedName>
</protein>
<gene>
    <name evidence="1" type="ORF">TVY486_0500730</name>
</gene>
<reference evidence="1" key="1">
    <citation type="journal article" date="2012" name="Proc. Natl. Acad. Sci. U.S.A.">
        <title>Antigenic diversity is generated by distinct evolutionary mechanisms in African trypanosome species.</title>
        <authorList>
            <person name="Jackson A.P."/>
            <person name="Berry A."/>
            <person name="Aslett M."/>
            <person name="Allison H.C."/>
            <person name="Burton P."/>
            <person name="Vavrova-Anderson J."/>
            <person name="Brown R."/>
            <person name="Browne H."/>
            <person name="Corton N."/>
            <person name="Hauser H."/>
            <person name="Gamble J."/>
            <person name="Gilderthorp R."/>
            <person name="Marcello L."/>
            <person name="McQuillan J."/>
            <person name="Otto T.D."/>
            <person name="Quail M.A."/>
            <person name="Sanders M.J."/>
            <person name="van Tonder A."/>
            <person name="Ginger M.L."/>
            <person name="Field M.C."/>
            <person name="Barry J.D."/>
            <person name="Hertz-Fowler C."/>
            <person name="Berriman M."/>
        </authorList>
    </citation>
    <scope>NUCLEOTIDE SEQUENCE</scope>
    <source>
        <strain evidence="1">Y486</strain>
    </source>
</reference>
<sequence length="302" mass="33135">MNGSEPKSVSVTHRAQQFTAKVVLADVLTAGFVGFAAAIPISIIDYSIMARVAGTTSSSMRELCNGIRTLILRPHRFFLPCAENKCAVVFGACFAVYATTYMASNVTKSYYESHGHSVNSCNLAAGLGGGFLNTVMTMWKDSLILRVLPIPGQKSGGKPVPWVTRGLFIGRDTLTCLAAFTIAPKVADWLANYFWNAKESTKRKQLPPPEGKIHIPMATVDAAQIATPAMLQVVTTAMHIFAIRYHQTYPLFTHHDFFTSMRETYVTSLLLRITRIIPSFGIGGIVNREMRHGLLERAESST</sequence>
<dbReference type="AlphaFoldDB" id="G0TV98"/>
<dbReference type="EMBL" id="HE573021">
    <property type="protein sequence ID" value="CCC47864.1"/>
    <property type="molecule type" value="Genomic_DNA"/>
</dbReference>
<accession>G0TV98</accession>
<dbReference type="VEuPathDB" id="TriTrypDB:TvY486_0500730"/>
<name>G0TV98_TRYVY</name>
<evidence type="ECO:0000313" key="1">
    <source>
        <dbReference type="EMBL" id="CCC47864.1"/>
    </source>
</evidence>
<dbReference type="OMA" id="RRNWFIS"/>
<dbReference type="PANTHER" id="PTHR37845">
    <property type="entry name" value="SEQUENCE ORPHAN"/>
    <property type="match status" value="1"/>
</dbReference>
<dbReference type="PANTHER" id="PTHR37845:SF1">
    <property type="entry name" value="SEQUENCE ORPHAN"/>
    <property type="match status" value="1"/>
</dbReference>